<dbReference type="Proteomes" id="UP000190074">
    <property type="component" value="Unassembled WGS sequence"/>
</dbReference>
<organism evidence="3 4">
    <name type="scientific">Mycobacteroides abscessus subsp. massiliense</name>
    <dbReference type="NCBI Taxonomy" id="1962118"/>
    <lineage>
        <taxon>Bacteria</taxon>
        <taxon>Bacillati</taxon>
        <taxon>Actinomycetota</taxon>
        <taxon>Actinomycetes</taxon>
        <taxon>Mycobacteriales</taxon>
        <taxon>Mycobacteriaceae</taxon>
        <taxon>Mycobacteroides</taxon>
        <taxon>Mycobacteroides abscessus</taxon>
    </lineage>
</organism>
<proteinExistence type="predicted"/>
<feature type="region of interest" description="Disordered" evidence="2">
    <location>
        <begin position="160"/>
        <end position="186"/>
    </location>
</feature>
<reference evidence="3 4" key="1">
    <citation type="submission" date="2016-11" db="EMBL/GenBank/DDBJ databases">
        <authorList>
            <consortium name="Pathogen Informatics"/>
        </authorList>
    </citation>
    <scope>NUCLEOTIDE SEQUENCE [LARGE SCALE GENOMIC DNA]</scope>
    <source>
        <strain evidence="3 4">911</strain>
    </source>
</reference>
<feature type="coiled-coil region" evidence="1">
    <location>
        <begin position="53"/>
        <end position="80"/>
    </location>
</feature>
<dbReference type="EMBL" id="FVGW01000001">
    <property type="protein sequence ID" value="SKL51618.1"/>
    <property type="molecule type" value="Genomic_DNA"/>
</dbReference>
<protein>
    <submittedName>
        <fullName evidence="3">Uncharacterized protein</fullName>
    </submittedName>
</protein>
<evidence type="ECO:0000256" key="2">
    <source>
        <dbReference type="SAM" id="MobiDB-lite"/>
    </source>
</evidence>
<sequence length="309" mass="34293">MANSAGMLKESIWRDGHFRALTRTAQCTYAQLLSQKDLDRAGMQPLQITKWAKGCNEMSVEDLQADLDELERERFVFYDEDTDELFVRAYMRTTEVTRYPQYLKSALKCAVMVASPKLRHELAVELRRLRKPEATKVADEIDPSDPDPDDTVTEPCENADGTVPEGCENPAGTVNPDGTVPEPSRERVRVGVRELTLVSTQVGERCAPPPEFCPKHPGGTEDPCRACQRYREQYSQWAADDAALAAVEQRAQHRGERDAKRQAIAACRLCDQDGYNGLSVCDHVDRSATARAGLARARAALENPPAATG</sequence>
<name>A0A1U0SS39_9MYCO</name>
<dbReference type="AlphaFoldDB" id="A0A1U0SS39"/>
<gene>
    <name evidence="3" type="ORF">SAMEA2259716_00862</name>
</gene>
<keyword evidence="1" id="KW-0175">Coiled coil</keyword>
<evidence type="ECO:0000256" key="1">
    <source>
        <dbReference type="SAM" id="Coils"/>
    </source>
</evidence>
<accession>A0A1U0SS39</accession>
<evidence type="ECO:0000313" key="4">
    <source>
        <dbReference type="Proteomes" id="UP000190074"/>
    </source>
</evidence>
<evidence type="ECO:0000313" key="3">
    <source>
        <dbReference type="EMBL" id="SKL51618.1"/>
    </source>
</evidence>